<evidence type="ECO:0000256" key="5">
    <source>
        <dbReference type="HAMAP-Rule" id="MF_03135"/>
    </source>
</evidence>
<dbReference type="Gene3D" id="1.10.286.20">
    <property type="match status" value="1"/>
</dbReference>
<accession>A0A7S0RZE7</accession>
<dbReference type="FunFam" id="1.10.286.20:FF:000001">
    <property type="entry name" value="Elongation factor Ts"/>
    <property type="match status" value="1"/>
</dbReference>
<keyword evidence="3 5" id="KW-0648">Protein biosynthesis</keyword>
<gene>
    <name evidence="5" type="primary">EFTS</name>
    <name evidence="7" type="ORF">CLEI1391_LOCUS15917</name>
</gene>
<dbReference type="PROSITE" id="PS01127">
    <property type="entry name" value="EF_TS_2"/>
    <property type="match status" value="1"/>
</dbReference>
<dbReference type="FunFam" id="1.10.8.10:FF:000001">
    <property type="entry name" value="Elongation factor Ts"/>
    <property type="match status" value="1"/>
</dbReference>
<evidence type="ECO:0000256" key="3">
    <source>
        <dbReference type="ARBA" id="ARBA00022917"/>
    </source>
</evidence>
<evidence type="ECO:0000259" key="6">
    <source>
        <dbReference type="Pfam" id="PF00889"/>
    </source>
</evidence>
<reference evidence="7" key="1">
    <citation type="submission" date="2021-01" db="EMBL/GenBank/DDBJ databases">
        <authorList>
            <person name="Corre E."/>
            <person name="Pelletier E."/>
            <person name="Niang G."/>
            <person name="Scheremetjew M."/>
            <person name="Finn R."/>
            <person name="Kale V."/>
            <person name="Holt S."/>
            <person name="Cochrane G."/>
            <person name="Meng A."/>
            <person name="Brown T."/>
            <person name="Cohen L."/>
        </authorList>
    </citation>
    <scope>NUCLEOTIDE SEQUENCE</scope>
    <source>
        <strain evidence="7">SAG 11-49</strain>
    </source>
</reference>
<dbReference type="InterPro" id="IPR001816">
    <property type="entry name" value="Transl_elong_EFTs/EF1B"/>
</dbReference>
<evidence type="ECO:0000256" key="2">
    <source>
        <dbReference type="ARBA" id="ARBA00022768"/>
    </source>
</evidence>
<keyword evidence="5" id="KW-0496">Mitochondrion</keyword>
<dbReference type="Gene3D" id="1.10.8.10">
    <property type="entry name" value="DNA helicase RuvA subunit, C-terminal domain"/>
    <property type="match status" value="1"/>
</dbReference>
<dbReference type="HAMAP" id="MF_00050">
    <property type="entry name" value="EF_Ts"/>
    <property type="match status" value="1"/>
</dbReference>
<dbReference type="InterPro" id="IPR014039">
    <property type="entry name" value="Transl_elong_EFTs/EF1B_dimer"/>
</dbReference>
<organism evidence="7">
    <name type="scientific">Chlamydomonas leiostraca</name>
    <dbReference type="NCBI Taxonomy" id="1034604"/>
    <lineage>
        <taxon>Eukaryota</taxon>
        <taxon>Viridiplantae</taxon>
        <taxon>Chlorophyta</taxon>
        <taxon>core chlorophytes</taxon>
        <taxon>Chlorophyceae</taxon>
        <taxon>CS clade</taxon>
        <taxon>Chlamydomonadales</taxon>
        <taxon>Chlamydomonadaceae</taxon>
        <taxon>Chlamydomonas</taxon>
    </lineage>
</organism>
<dbReference type="InterPro" id="IPR018101">
    <property type="entry name" value="Transl_elong_Ts_CS"/>
</dbReference>
<evidence type="ECO:0000256" key="1">
    <source>
        <dbReference type="ARBA" id="ARBA00005532"/>
    </source>
</evidence>
<dbReference type="EMBL" id="HBFB01028465">
    <property type="protein sequence ID" value="CAD8691734.1"/>
    <property type="molecule type" value="Transcribed_RNA"/>
</dbReference>
<proteinExistence type="inferred from homology"/>
<dbReference type="SUPFAM" id="SSF54713">
    <property type="entry name" value="Elongation factor Ts (EF-Ts), dimerisation domain"/>
    <property type="match status" value="1"/>
</dbReference>
<evidence type="ECO:0000256" key="4">
    <source>
        <dbReference type="ARBA" id="ARBA00025453"/>
    </source>
</evidence>
<feature type="domain" description="Translation elongation factor EFTs/EF1B dimerisation" evidence="6">
    <location>
        <begin position="38"/>
        <end position="180"/>
    </location>
</feature>
<keyword evidence="2 5" id="KW-0251">Elongation factor</keyword>
<dbReference type="Pfam" id="PF00889">
    <property type="entry name" value="EF_TS"/>
    <property type="match status" value="1"/>
</dbReference>
<dbReference type="Gene3D" id="3.30.479.20">
    <property type="entry name" value="Elongation factor Ts, dimerisation domain"/>
    <property type="match status" value="1"/>
</dbReference>
<comment type="similarity">
    <text evidence="1 5">Belongs to the EF-Ts family.</text>
</comment>
<dbReference type="GO" id="GO:0005739">
    <property type="term" value="C:mitochondrion"/>
    <property type="evidence" value="ECO:0007669"/>
    <property type="project" value="UniProtKB-SubCell"/>
</dbReference>
<evidence type="ECO:0000313" key="7">
    <source>
        <dbReference type="EMBL" id="CAD8691734.1"/>
    </source>
</evidence>
<dbReference type="InterPro" id="IPR036402">
    <property type="entry name" value="EF-Ts_dimer_sf"/>
</dbReference>
<sequence length="200" mass="21308">MMDCKKALAENGGDMDASIEWLRKKGLAGADKKAGRLAAEGVVASYIHPGSRLGVLLEVNCETDFVAASDKFNALVQSIAMQVAASPTVAYVSAEDIPAEVYAREKEIEMGREDLKDKPDAIRAKIAEGRVAKLAQEMALLPQPYLMDGSKTVEQAVKEAVAAIGEKISVRRFVKFQLGEGIEKKVSNLAAEVAAATGKA</sequence>
<name>A0A7S0RZE7_9CHLO</name>
<comment type="subcellular location">
    <subcellularLocation>
        <location evidence="5">Mitochondrion</location>
    </subcellularLocation>
</comment>
<dbReference type="GO" id="GO:0070125">
    <property type="term" value="P:mitochondrial translational elongation"/>
    <property type="evidence" value="ECO:0007669"/>
    <property type="project" value="TreeGrafter"/>
</dbReference>
<dbReference type="PANTHER" id="PTHR11741">
    <property type="entry name" value="ELONGATION FACTOR TS"/>
    <property type="match status" value="1"/>
</dbReference>
<protein>
    <recommendedName>
        <fullName evidence="5">Elongation factor Ts, mitochondrial</fullName>
        <shortName evidence="5">EF-Ts</shortName>
        <shortName evidence="5">EF-TsMt</shortName>
    </recommendedName>
</protein>
<dbReference type="SUPFAM" id="SSF46934">
    <property type="entry name" value="UBA-like"/>
    <property type="match status" value="1"/>
</dbReference>
<dbReference type="PANTHER" id="PTHR11741:SF10">
    <property type="entry name" value="POLYPROTEIN OF EF-TS, CHLOROPLASTIC"/>
    <property type="match status" value="1"/>
</dbReference>
<dbReference type="AlphaFoldDB" id="A0A7S0RZE7"/>
<dbReference type="GO" id="GO:0003746">
    <property type="term" value="F:translation elongation factor activity"/>
    <property type="evidence" value="ECO:0007669"/>
    <property type="project" value="UniProtKB-UniRule"/>
</dbReference>
<comment type="function">
    <text evidence="4 5">Associates with the EF-Tu.GDP complex and induces the exchange of GDP to GTP. It remains bound to the aminoacyl-tRNA.EF-Tu.GTP complex up to the GTP hydrolysis stage on the ribosome.</text>
</comment>
<dbReference type="InterPro" id="IPR009060">
    <property type="entry name" value="UBA-like_sf"/>
</dbReference>